<dbReference type="EMBL" id="JBGMDY010000001">
    <property type="protein sequence ID" value="KAL2346225.1"/>
    <property type="molecule type" value="Genomic_DNA"/>
</dbReference>
<protein>
    <recommendedName>
        <fullName evidence="1">Subtilisin-like protease fibronectin type-III domain-containing protein</fullName>
    </recommendedName>
</protein>
<dbReference type="Gene3D" id="2.60.40.2310">
    <property type="match status" value="1"/>
</dbReference>
<evidence type="ECO:0000313" key="2">
    <source>
        <dbReference type="EMBL" id="KAL2346225.1"/>
    </source>
</evidence>
<sequence length="73" mass="8117">MKHSAVAPSEVNVKLIPDKLQFTKSSKKLSYQVIFSSTLTSLKEDLFGSITWCNDSSLTLLRKKTSATEPILD</sequence>
<name>A0ABD1NDN7_9FABA</name>
<proteinExistence type="predicted"/>
<dbReference type="Pfam" id="PF17766">
    <property type="entry name" value="fn3_6"/>
    <property type="match status" value="1"/>
</dbReference>
<reference evidence="2 3" key="1">
    <citation type="submission" date="2024-08" db="EMBL/GenBank/DDBJ databases">
        <title>Insights into the chromosomal genome structure of Flemingia macrophylla.</title>
        <authorList>
            <person name="Ding Y."/>
            <person name="Zhao Y."/>
            <person name="Bi W."/>
            <person name="Wu M."/>
            <person name="Zhao G."/>
            <person name="Gong Y."/>
            <person name="Li W."/>
            <person name="Zhang P."/>
        </authorList>
    </citation>
    <scope>NUCLEOTIDE SEQUENCE [LARGE SCALE GENOMIC DNA]</scope>
    <source>
        <strain evidence="2">DYQJB</strain>
        <tissue evidence="2">Leaf</tissue>
    </source>
</reference>
<feature type="domain" description="Subtilisin-like protease fibronectin type-III" evidence="1">
    <location>
        <begin position="4"/>
        <end position="55"/>
    </location>
</feature>
<evidence type="ECO:0000259" key="1">
    <source>
        <dbReference type="Pfam" id="PF17766"/>
    </source>
</evidence>
<dbReference type="AlphaFoldDB" id="A0ABD1NDN7"/>
<evidence type="ECO:0000313" key="3">
    <source>
        <dbReference type="Proteomes" id="UP001603857"/>
    </source>
</evidence>
<organism evidence="2 3">
    <name type="scientific">Flemingia macrophylla</name>
    <dbReference type="NCBI Taxonomy" id="520843"/>
    <lineage>
        <taxon>Eukaryota</taxon>
        <taxon>Viridiplantae</taxon>
        <taxon>Streptophyta</taxon>
        <taxon>Embryophyta</taxon>
        <taxon>Tracheophyta</taxon>
        <taxon>Spermatophyta</taxon>
        <taxon>Magnoliopsida</taxon>
        <taxon>eudicotyledons</taxon>
        <taxon>Gunneridae</taxon>
        <taxon>Pentapetalae</taxon>
        <taxon>rosids</taxon>
        <taxon>fabids</taxon>
        <taxon>Fabales</taxon>
        <taxon>Fabaceae</taxon>
        <taxon>Papilionoideae</taxon>
        <taxon>50 kb inversion clade</taxon>
        <taxon>NPAAA clade</taxon>
        <taxon>indigoferoid/millettioid clade</taxon>
        <taxon>Phaseoleae</taxon>
        <taxon>Flemingia</taxon>
    </lineage>
</organism>
<gene>
    <name evidence="2" type="ORF">Fmac_000225</name>
</gene>
<comment type="caution">
    <text evidence="2">The sequence shown here is derived from an EMBL/GenBank/DDBJ whole genome shotgun (WGS) entry which is preliminary data.</text>
</comment>
<dbReference type="Proteomes" id="UP001603857">
    <property type="component" value="Unassembled WGS sequence"/>
</dbReference>
<dbReference type="InterPro" id="IPR041469">
    <property type="entry name" value="Subtilisin-like_FN3"/>
</dbReference>
<keyword evidence="3" id="KW-1185">Reference proteome</keyword>
<accession>A0ABD1NDN7</accession>